<proteinExistence type="predicted"/>
<gene>
    <name evidence="2" type="ORF">PSTG_08740</name>
</gene>
<evidence type="ECO:0000313" key="3">
    <source>
        <dbReference type="Proteomes" id="UP000054564"/>
    </source>
</evidence>
<evidence type="ECO:0000313" key="2">
    <source>
        <dbReference type="EMBL" id="KNE98066.1"/>
    </source>
</evidence>
<keyword evidence="3" id="KW-1185">Reference proteome</keyword>
<dbReference type="AlphaFoldDB" id="A0A0L0VFU9"/>
<organism evidence="2 3">
    <name type="scientific">Puccinia striiformis f. sp. tritici PST-78</name>
    <dbReference type="NCBI Taxonomy" id="1165861"/>
    <lineage>
        <taxon>Eukaryota</taxon>
        <taxon>Fungi</taxon>
        <taxon>Dikarya</taxon>
        <taxon>Basidiomycota</taxon>
        <taxon>Pucciniomycotina</taxon>
        <taxon>Pucciniomycetes</taxon>
        <taxon>Pucciniales</taxon>
        <taxon>Pucciniaceae</taxon>
        <taxon>Puccinia</taxon>
    </lineage>
</organism>
<dbReference type="Proteomes" id="UP000054564">
    <property type="component" value="Unassembled WGS sequence"/>
</dbReference>
<dbReference type="EMBL" id="AJIL01000061">
    <property type="protein sequence ID" value="KNE98066.1"/>
    <property type="molecule type" value="Genomic_DNA"/>
</dbReference>
<dbReference type="STRING" id="1165861.A0A0L0VFU9"/>
<accession>A0A0L0VFU9</accession>
<feature type="region of interest" description="Disordered" evidence="1">
    <location>
        <begin position="18"/>
        <end position="40"/>
    </location>
</feature>
<comment type="caution">
    <text evidence="2">The sequence shown here is derived from an EMBL/GenBank/DDBJ whole genome shotgun (WGS) entry which is preliminary data.</text>
</comment>
<feature type="compositionally biased region" description="Low complexity" evidence="1">
    <location>
        <begin position="18"/>
        <end position="34"/>
    </location>
</feature>
<name>A0A0L0VFU9_9BASI</name>
<feature type="non-terminal residue" evidence="2">
    <location>
        <position position="1"/>
    </location>
</feature>
<reference evidence="3" key="1">
    <citation type="submission" date="2014-03" db="EMBL/GenBank/DDBJ databases">
        <title>The Genome Sequence of Puccinia striiformis f. sp. tritici PST-78.</title>
        <authorList>
            <consortium name="The Broad Institute Genome Sequencing Platform"/>
            <person name="Cuomo C."/>
            <person name="Hulbert S."/>
            <person name="Chen X."/>
            <person name="Walker B."/>
            <person name="Young S.K."/>
            <person name="Zeng Q."/>
            <person name="Gargeya S."/>
            <person name="Fitzgerald M."/>
            <person name="Haas B."/>
            <person name="Abouelleil A."/>
            <person name="Alvarado L."/>
            <person name="Arachchi H.M."/>
            <person name="Berlin A.M."/>
            <person name="Chapman S.B."/>
            <person name="Goldberg J."/>
            <person name="Griggs A."/>
            <person name="Gujja S."/>
            <person name="Hansen M."/>
            <person name="Howarth C."/>
            <person name="Imamovic A."/>
            <person name="Larimer J."/>
            <person name="McCowan C."/>
            <person name="Montmayeur A."/>
            <person name="Murphy C."/>
            <person name="Neiman D."/>
            <person name="Pearson M."/>
            <person name="Priest M."/>
            <person name="Roberts A."/>
            <person name="Saif S."/>
            <person name="Shea T."/>
            <person name="Sisk P."/>
            <person name="Sykes S."/>
            <person name="Wortman J."/>
            <person name="Nusbaum C."/>
            <person name="Birren B."/>
        </authorList>
    </citation>
    <scope>NUCLEOTIDE SEQUENCE [LARGE SCALE GENOMIC DNA]</scope>
    <source>
        <strain evidence="3">race PST-78</strain>
    </source>
</reference>
<evidence type="ECO:0000256" key="1">
    <source>
        <dbReference type="SAM" id="MobiDB-lite"/>
    </source>
</evidence>
<protein>
    <submittedName>
        <fullName evidence="2">Uncharacterized protein</fullName>
    </submittedName>
</protein>
<sequence>KVKIDQIRVRGIPERLTNYQQQQQTTNGNGSNENNGGGGGLVFTEVKLTDGLNLIEFNVTGKPDANKNDLGSSLSSVPVNGVTPINGTTTSTISSIPVLPATQSSLVSAATTAATTNSGEGNGSFVKEFYRLFIYR</sequence>